<dbReference type="Pfam" id="PF18833">
    <property type="entry name" value="TPR_22"/>
    <property type="match status" value="1"/>
</dbReference>
<organism evidence="4 5">
    <name type="scientific">Viridothelium virens</name>
    <name type="common">Speckled blister lichen</name>
    <name type="synonym">Trypethelium virens</name>
    <dbReference type="NCBI Taxonomy" id="1048519"/>
    <lineage>
        <taxon>Eukaryota</taxon>
        <taxon>Fungi</taxon>
        <taxon>Dikarya</taxon>
        <taxon>Ascomycota</taxon>
        <taxon>Pezizomycotina</taxon>
        <taxon>Dothideomycetes</taxon>
        <taxon>Dothideomycetes incertae sedis</taxon>
        <taxon>Trypetheliales</taxon>
        <taxon>Trypetheliaceae</taxon>
        <taxon>Viridothelium</taxon>
    </lineage>
</organism>
<dbReference type="Gene3D" id="1.25.40.10">
    <property type="entry name" value="Tetratricopeptide repeat domain"/>
    <property type="match status" value="5"/>
</dbReference>
<evidence type="ECO:0000256" key="2">
    <source>
        <dbReference type="ARBA" id="ARBA00022803"/>
    </source>
</evidence>
<sequence>MSGSKAALKAAKAALDAQNYHEAVNQAHAVLASDPKNYFAHLFLGRGLDRQGKTEDAIQAYESATAIKPNDDQAWLGLRMLYEAQGHRKVSEYTDVSIRLGELYVEQDDKHRCQTTIDKLTSFAKENGTRAQYKRALEVLLPASSLFDFLEGRIPHPSHTYQKIADIVEIEEKERINKEIGERRTRIGARVGQVTVEVKREVFMLSPLENIYQQIIDWSENDETRREYEEKLLGRAYELLTVLPKEEKQNKRTEVVKQAHGMVIIKHPFQLAWQLELEWKDFEKVSDLDAGILREFIDFFGNDGLAKVLKGYLSSEISPFPYETKEEKEIDEEKDEETPTLLNAEDRLVMMTDGLQDAENSALAHRLMSEYYLYIEEYQTAVDTARDGLKILNVESTKSGLLFQEDKDAVSGILATSLVHHQSPKNHPEARSIFDKILARKPTYTPALIGIGLMLEEEEEFAQAADFLGRALQRDPSNVRIAAEFAWCKARAGDIETGMIELEKQLPQVKTDNPRSRDLRALTLYRIGICQWELNTSKSARKDRKGAYAQFLAAIKMNVNFAPAYTSLGLYYADYARDRKRARQCFQKAFELSSSELIAAERLARSFADQRDWDIVEIIAQRAIDSGKVRISPGSRRKPVSWPYSALGVVQMNKQEYSKSVASFLAALRIRPDDYNSYVGLGESYHNSGRYNSASKTFHYAEELAEMSSTIGDERWFTKYMLANVNRELGNYSEAIEGYNSVLKIREKEFGVLIALLQTYNELSWRCIELGFFGRADEYAKQVIHIATIVAADRPDAFNLWKSLSDACSVFTQVQSRVEDVPLEEVRKLLESGMAPDEYDTLVDIDGVGHEQLKELGQMYAQTHSAWLTECLHAAILAQKRAIYACSHDTHAQAVAWYNLGWTEYRTHTSLEIAVQSEVDKHSTRYLKAAMRCFKRAIELEAGNAEFWNALGVVTSPLNPKVAQHSFVRGLHLNERSARTWTNLGTLYLLQNDLELAHTAFARAQSTDPDYGHAWLGEGLLALLWDDSKEGLSHFTHAFEISDSASLIAKRQYTTSAFDNIISAPIEHNNITSLIQPLFALQQLEVQSPIDLPYKHLAALYFERVGHYTAAIHALSSVCSTAEMEYEDTESLEALAHYSQAKADLGRNQLAARDFGSAAENAETALALSSEADSSALAPEGLRKLRLSAHLTAGLANHYNGNTDQAIQMFRSALEESHSAPDVVCALAEVLWAKGGENEKNVAREQLFDCVEKNPENVGSRVLLGAIAALDEDEDVMEAAKEDLQGIRTLDGLDTKQQRRIEEVLEAISLMISGTDTAGDSINEEVRGEIATSIMLSPSQPHGWSELAAVSGDSYPAQMALMTAVRAVPPYGPLGSEDLAKAYAGARTIGDAQRGIMLSAWMQHPWEAFASVLA</sequence>
<evidence type="ECO:0000313" key="5">
    <source>
        <dbReference type="Proteomes" id="UP000800092"/>
    </source>
</evidence>
<dbReference type="PANTHER" id="PTHR15704">
    <property type="entry name" value="SUPERKILLER 3 PROTEIN-RELATED"/>
    <property type="match status" value="1"/>
</dbReference>
<dbReference type="InterPro" id="IPR019734">
    <property type="entry name" value="TPR_rpt"/>
</dbReference>
<accession>A0A6A6HH77</accession>
<feature type="repeat" description="TPR" evidence="3">
    <location>
        <begin position="675"/>
        <end position="708"/>
    </location>
</feature>
<name>A0A6A6HH77_VIRVR</name>
<evidence type="ECO:0000313" key="4">
    <source>
        <dbReference type="EMBL" id="KAF2237485.1"/>
    </source>
</evidence>
<dbReference type="EMBL" id="ML991780">
    <property type="protein sequence ID" value="KAF2237485.1"/>
    <property type="molecule type" value="Genomic_DNA"/>
</dbReference>
<feature type="repeat" description="TPR" evidence="3">
    <location>
        <begin position="641"/>
        <end position="674"/>
    </location>
</feature>
<dbReference type="GO" id="GO:0055087">
    <property type="term" value="C:Ski complex"/>
    <property type="evidence" value="ECO:0007669"/>
    <property type="project" value="InterPro"/>
</dbReference>
<dbReference type="InterPro" id="IPR039226">
    <property type="entry name" value="Ski3/TTC37"/>
</dbReference>
<reference evidence="4" key="1">
    <citation type="journal article" date="2020" name="Stud. Mycol.">
        <title>101 Dothideomycetes genomes: a test case for predicting lifestyles and emergence of pathogens.</title>
        <authorList>
            <person name="Haridas S."/>
            <person name="Albert R."/>
            <person name="Binder M."/>
            <person name="Bloem J."/>
            <person name="Labutti K."/>
            <person name="Salamov A."/>
            <person name="Andreopoulos B."/>
            <person name="Baker S."/>
            <person name="Barry K."/>
            <person name="Bills G."/>
            <person name="Bluhm B."/>
            <person name="Cannon C."/>
            <person name="Castanera R."/>
            <person name="Culley D."/>
            <person name="Daum C."/>
            <person name="Ezra D."/>
            <person name="Gonzalez J."/>
            <person name="Henrissat B."/>
            <person name="Kuo A."/>
            <person name="Liang C."/>
            <person name="Lipzen A."/>
            <person name="Lutzoni F."/>
            <person name="Magnuson J."/>
            <person name="Mondo S."/>
            <person name="Nolan M."/>
            <person name="Ohm R."/>
            <person name="Pangilinan J."/>
            <person name="Park H.-J."/>
            <person name="Ramirez L."/>
            <person name="Alfaro M."/>
            <person name="Sun H."/>
            <person name="Tritt A."/>
            <person name="Yoshinaga Y."/>
            <person name="Zwiers L.-H."/>
            <person name="Turgeon B."/>
            <person name="Goodwin S."/>
            <person name="Spatafora J."/>
            <person name="Crous P."/>
            <person name="Grigoriev I."/>
        </authorList>
    </citation>
    <scope>NUCLEOTIDE SEQUENCE</scope>
    <source>
        <strain evidence="4">Tuck. ex Michener</strain>
    </source>
</reference>
<keyword evidence="2 3" id="KW-0802">TPR repeat</keyword>
<dbReference type="PROSITE" id="PS50005">
    <property type="entry name" value="TPR"/>
    <property type="match status" value="5"/>
</dbReference>
<proteinExistence type="predicted"/>
<keyword evidence="1" id="KW-0677">Repeat</keyword>
<feature type="repeat" description="TPR" evidence="3">
    <location>
        <begin position="978"/>
        <end position="1011"/>
    </location>
</feature>
<dbReference type="InterPro" id="IPR011990">
    <property type="entry name" value="TPR-like_helical_dom_sf"/>
</dbReference>
<gene>
    <name evidence="4" type="ORF">EV356DRAFT_442062</name>
</gene>
<feature type="repeat" description="TPR" evidence="3">
    <location>
        <begin position="445"/>
        <end position="478"/>
    </location>
</feature>
<protein>
    <submittedName>
        <fullName evidence="4">TPR-like protein</fullName>
    </submittedName>
</protein>
<dbReference type="Proteomes" id="UP000800092">
    <property type="component" value="Unassembled WGS sequence"/>
</dbReference>
<dbReference type="Pfam" id="PF13432">
    <property type="entry name" value="TPR_16"/>
    <property type="match status" value="1"/>
</dbReference>
<keyword evidence="5" id="KW-1185">Reference proteome</keyword>
<dbReference type="SMART" id="SM00028">
    <property type="entry name" value="TPR"/>
    <property type="match status" value="11"/>
</dbReference>
<feature type="repeat" description="TPR" evidence="3">
    <location>
        <begin position="38"/>
        <end position="71"/>
    </location>
</feature>
<dbReference type="InterPro" id="IPR040962">
    <property type="entry name" value="TPR_22"/>
</dbReference>
<dbReference type="PANTHER" id="PTHR15704:SF7">
    <property type="entry name" value="SUPERKILLER COMPLEX PROTEIN 3"/>
    <property type="match status" value="1"/>
</dbReference>
<evidence type="ECO:0000256" key="1">
    <source>
        <dbReference type="ARBA" id="ARBA00022737"/>
    </source>
</evidence>
<dbReference type="Pfam" id="PF14559">
    <property type="entry name" value="TPR_19"/>
    <property type="match status" value="1"/>
</dbReference>
<dbReference type="Pfam" id="PF13181">
    <property type="entry name" value="TPR_8"/>
    <property type="match status" value="1"/>
</dbReference>
<dbReference type="GO" id="GO:0006401">
    <property type="term" value="P:RNA catabolic process"/>
    <property type="evidence" value="ECO:0007669"/>
    <property type="project" value="InterPro"/>
</dbReference>
<dbReference type="OrthoDB" id="421075at2759"/>
<evidence type="ECO:0000256" key="3">
    <source>
        <dbReference type="PROSITE-ProRule" id="PRU00339"/>
    </source>
</evidence>
<dbReference type="SUPFAM" id="SSF48452">
    <property type="entry name" value="TPR-like"/>
    <property type="match status" value="4"/>
</dbReference>